<name>A0A0G0Z152_UNCKA</name>
<evidence type="ECO:0000313" key="2">
    <source>
        <dbReference type="EMBL" id="KKS15731.1"/>
    </source>
</evidence>
<organism evidence="2 3">
    <name type="scientific">candidate division WWE3 bacterium GW2011_GWB1_41_6</name>
    <dbReference type="NCBI Taxonomy" id="1619112"/>
    <lineage>
        <taxon>Bacteria</taxon>
        <taxon>Katanobacteria</taxon>
    </lineage>
</organism>
<keyword evidence="1" id="KW-0472">Membrane</keyword>
<dbReference type="AlphaFoldDB" id="A0A0G0Z152"/>
<gene>
    <name evidence="2" type="ORF">UU72_C0036G0009</name>
</gene>
<dbReference type="EMBL" id="LCBS01000036">
    <property type="protein sequence ID" value="KKS15731.1"/>
    <property type="molecule type" value="Genomic_DNA"/>
</dbReference>
<feature type="transmembrane region" description="Helical" evidence="1">
    <location>
        <begin position="42"/>
        <end position="68"/>
    </location>
</feature>
<evidence type="ECO:0000313" key="3">
    <source>
        <dbReference type="Proteomes" id="UP000034163"/>
    </source>
</evidence>
<proteinExistence type="predicted"/>
<keyword evidence="1" id="KW-0812">Transmembrane</keyword>
<protein>
    <submittedName>
        <fullName evidence="2">Uncharacterized protein</fullName>
    </submittedName>
</protein>
<sequence length="70" mass="7947">MVRVKRHERVLDILDKVREAKWLLSTISGITAYMLTKDIGVAFNAALITFAVAWAGIFLLMCVVFMFVKN</sequence>
<accession>A0A0G0Z152</accession>
<keyword evidence="1" id="KW-1133">Transmembrane helix</keyword>
<reference evidence="2 3" key="1">
    <citation type="journal article" date="2015" name="Nature">
        <title>rRNA introns, odd ribosomes, and small enigmatic genomes across a large radiation of phyla.</title>
        <authorList>
            <person name="Brown C.T."/>
            <person name="Hug L.A."/>
            <person name="Thomas B.C."/>
            <person name="Sharon I."/>
            <person name="Castelle C.J."/>
            <person name="Singh A."/>
            <person name="Wilkins M.J."/>
            <person name="Williams K.H."/>
            <person name="Banfield J.F."/>
        </authorList>
    </citation>
    <scope>NUCLEOTIDE SEQUENCE [LARGE SCALE GENOMIC DNA]</scope>
</reference>
<evidence type="ECO:0000256" key="1">
    <source>
        <dbReference type="SAM" id="Phobius"/>
    </source>
</evidence>
<dbReference type="Proteomes" id="UP000034163">
    <property type="component" value="Unassembled WGS sequence"/>
</dbReference>
<comment type="caution">
    <text evidence="2">The sequence shown here is derived from an EMBL/GenBank/DDBJ whole genome shotgun (WGS) entry which is preliminary data.</text>
</comment>
<feature type="transmembrane region" description="Helical" evidence="1">
    <location>
        <begin position="20"/>
        <end position="36"/>
    </location>
</feature>